<feature type="domain" description="Peptidase C14 caspase" evidence="2">
    <location>
        <begin position="12"/>
        <end position="223"/>
    </location>
</feature>
<evidence type="ECO:0000259" key="2">
    <source>
        <dbReference type="Pfam" id="PF00656"/>
    </source>
</evidence>
<dbReference type="Gene3D" id="3.40.50.1460">
    <property type="match status" value="1"/>
</dbReference>
<dbReference type="InterPro" id="IPR029030">
    <property type="entry name" value="Caspase-like_dom_sf"/>
</dbReference>
<keyword evidence="4" id="KW-1185">Reference proteome</keyword>
<dbReference type="NCBIfam" id="NF047832">
    <property type="entry name" value="caspase_w_EACC1"/>
    <property type="match status" value="1"/>
</dbReference>
<dbReference type="KEGG" id="kphy:AOZ06_38990"/>
<dbReference type="GO" id="GO:0004197">
    <property type="term" value="F:cysteine-type endopeptidase activity"/>
    <property type="evidence" value="ECO:0007669"/>
    <property type="project" value="InterPro"/>
</dbReference>
<protein>
    <recommendedName>
        <fullName evidence="2">Peptidase C14 caspase domain-containing protein</fullName>
    </recommendedName>
</protein>
<reference evidence="3 4" key="1">
    <citation type="submission" date="2015-07" db="EMBL/GenBank/DDBJ databases">
        <title>Genome sequencing of Kibdelosporangium phytohabitans.</title>
        <authorList>
            <person name="Qin S."/>
            <person name="Xing K."/>
        </authorList>
    </citation>
    <scope>NUCLEOTIDE SEQUENCE [LARGE SCALE GENOMIC DNA]</scope>
    <source>
        <strain evidence="3 4">KLBMP1111</strain>
    </source>
</reference>
<gene>
    <name evidence="3" type="ORF">AOZ06_38990</name>
</gene>
<dbReference type="OrthoDB" id="3542505at2"/>
<proteinExistence type="predicted"/>
<evidence type="ECO:0000313" key="3">
    <source>
        <dbReference type="EMBL" id="ALG12063.1"/>
    </source>
</evidence>
<dbReference type="Proteomes" id="UP000063699">
    <property type="component" value="Chromosome"/>
</dbReference>
<dbReference type="GO" id="GO:0006508">
    <property type="term" value="P:proteolysis"/>
    <property type="evidence" value="ECO:0007669"/>
    <property type="project" value="InterPro"/>
</dbReference>
<dbReference type="STRING" id="860235.AOZ06_38990"/>
<evidence type="ECO:0000256" key="1">
    <source>
        <dbReference type="SAM" id="MobiDB-lite"/>
    </source>
</evidence>
<feature type="region of interest" description="Disordered" evidence="1">
    <location>
        <begin position="726"/>
        <end position="745"/>
    </location>
</feature>
<sequence>MTVRAVDVGRSRVVLIGVPRYRHADLPDLPPVADNVADLAGVLTDPAVGGFPAAHCVTARADATVPEVGELLHDAADQAEDLLLCYYSGHGKVDDRGELYLTLADTNVRHLAFSALPFGAIRDAMRTSKARNRVVILDTCYSGRATAATLSAGDDEVLAQLEVAGGYTLTSSPATSPSLVRPGERHTAFTGRLLALLREGSRHAGEVLTLRDIYRHLRARLAADGLPAPQQCGTAMADSLGLVRNPMPKPAELPADITEGLESRVPWMRLAAVGELGRWLAGADRAEAVAARTALEKVAANDNPQVAAAARALLDAAPVRTSPPLAVRATAVLDEAERLVTGSTDRNKDLALMHVAYAVATHLPERLDRALAAMSEPNDHFLVGLTKQICRTDPDRAERVARTITDMAKRAEALGSVAASVYGNDPQRAQRLFHEAELDLATAEVRSPDWSVAALAETAASCDTRWAERLAARIADIRKRLETMIAIGAAGPAVRIAGEVERDAAVLLPVRESLPVLARLAAMLVPVDPERAVSIFDDVERTALGLAPAALEWGDEVSDSRLSDFETHARLRTRARVLGDIARAASASDLDRAERIAVSITTQDDLRMGTLVYVLWKAEAADDVRVNRLMDAVERLITAPHAAYSEADLLAAVQVVAAHDPARAERLVSAATHVSTGCLLATLAIAVADADPDYALRIATGITDTGWKAYALAAVAGRLLGKAGADAEPVDPASTDRLSRESPGV</sequence>
<dbReference type="EMBL" id="CP012752">
    <property type="protein sequence ID" value="ALG12063.1"/>
    <property type="molecule type" value="Genomic_DNA"/>
</dbReference>
<dbReference type="AlphaFoldDB" id="A0A0N7F4Q2"/>
<dbReference type="Pfam" id="PF00656">
    <property type="entry name" value="Peptidase_C14"/>
    <property type="match status" value="1"/>
</dbReference>
<dbReference type="SUPFAM" id="SSF52129">
    <property type="entry name" value="Caspase-like"/>
    <property type="match status" value="1"/>
</dbReference>
<evidence type="ECO:0000313" key="4">
    <source>
        <dbReference type="Proteomes" id="UP000063699"/>
    </source>
</evidence>
<accession>A0A0N7F4Q2</accession>
<dbReference type="RefSeq" id="WP_054293959.1">
    <property type="nucleotide sequence ID" value="NZ_CP012752.1"/>
</dbReference>
<organism evidence="3 4">
    <name type="scientific">Kibdelosporangium phytohabitans</name>
    <dbReference type="NCBI Taxonomy" id="860235"/>
    <lineage>
        <taxon>Bacteria</taxon>
        <taxon>Bacillati</taxon>
        <taxon>Actinomycetota</taxon>
        <taxon>Actinomycetes</taxon>
        <taxon>Pseudonocardiales</taxon>
        <taxon>Pseudonocardiaceae</taxon>
        <taxon>Kibdelosporangium</taxon>
    </lineage>
</organism>
<dbReference type="InterPro" id="IPR011600">
    <property type="entry name" value="Pept_C14_caspase"/>
</dbReference>
<name>A0A0N7F4Q2_9PSEU</name>